<sequence length="97" mass="11155">MGMSIQIRNESRAMIRTWPERISLPIASLDPERFPLTSGINPYGDTVFNQTQVERVSAELVMWLVEERDEATRSALETLIEACASVHRFQYLWLVGE</sequence>
<organism evidence="1 2">
    <name type="scientific">Cellulomonas xiejunii</name>
    <dbReference type="NCBI Taxonomy" id="2968083"/>
    <lineage>
        <taxon>Bacteria</taxon>
        <taxon>Bacillati</taxon>
        <taxon>Actinomycetota</taxon>
        <taxon>Actinomycetes</taxon>
        <taxon>Micrococcales</taxon>
        <taxon>Cellulomonadaceae</taxon>
        <taxon>Cellulomonas</taxon>
    </lineage>
</organism>
<protein>
    <submittedName>
        <fullName evidence="1">Uncharacterized protein</fullName>
    </submittedName>
</protein>
<evidence type="ECO:0000313" key="1">
    <source>
        <dbReference type="EMBL" id="UUI71702.1"/>
    </source>
</evidence>
<evidence type="ECO:0000313" key="2">
    <source>
        <dbReference type="Proteomes" id="UP001316384"/>
    </source>
</evidence>
<dbReference type="RefSeq" id="WP_227576737.1">
    <property type="nucleotide sequence ID" value="NZ_CP101987.1"/>
</dbReference>
<gene>
    <name evidence="1" type="ORF">NP048_18240</name>
</gene>
<accession>A0ABY5KMH1</accession>
<keyword evidence="2" id="KW-1185">Reference proteome</keyword>
<dbReference type="Proteomes" id="UP001316384">
    <property type="component" value="Chromosome"/>
</dbReference>
<name>A0ABY5KMH1_9CELL</name>
<reference evidence="1 2" key="1">
    <citation type="submission" date="2022-07" db="EMBL/GenBank/DDBJ databases">
        <title>Novel species in genus cellulomonas.</title>
        <authorList>
            <person name="Ye L."/>
        </authorList>
    </citation>
    <scope>NUCLEOTIDE SEQUENCE [LARGE SCALE GENOMIC DNA]</scope>
    <source>
        <strain evidence="2">zg-B89</strain>
    </source>
</reference>
<dbReference type="EMBL" id="CP101987">
    <property type="protein sequence ID" value="UUI71702.1"/>
    <property type="molecule type" value="Genomic_DNA"/>
</dbReference>
<proteinExistence type="predicted"/>